<evidence type="ECO:0000313" key="2">
    <source>
        <dbReference type="Proteomes" id="UP001420932"/>
    </source>
</evidence>
<keyword evidence="2" id="KW-1185">Reference proteome</keyword>
<comment type="caution">
    <text evidence="1">The sequence shown here is derived from an EMBL/GenBank/DDBJ whole genome shotgun (WGS) entry which is preliminary data.</text>
</comment>
<dbReference type="EMBL" id="JBBNAF010000003">
    <property type="protein sequence ID" value="KAK9160834.1"/>
    <property type="molecule type" value="Genomic_DNA"/>
</dbReference>
<reference evidence="1 2" key="1">
    <citation type="submission" date="2024-01" db="EMBL/GenBank/DDBJ databases">
        <title>Genome assemblies of Stephania.</title>
        <authorList>
            <person name="Yang L."/>
        </authorList>
    </citation>
    <scope>NUCLEOTIDE SEQUENCE [LARGE SCALE GENOMIC DNA]</scope>
    <source>
        <strain evidence="1">YNDBR</strain>
        <tissue evidence="1">Leaf</tissue>
    </source>
</reference>
<gene>
    <name evidence="1" type="ORF">Syun_007175</name>
</gene>
<accession>A0AAP0KZS4</accession>
<evidence type="ECO:0000313" key="1">
    <source>
        <dbReference type="EMBL" id="KAK9160834.1"/>
    </source>
</evidence>
<protein>
    <submittedName>
        <fullName evidence="1">Uncharacterized protein</fullName>
    </submittedName>
</protein>
<dbReference type="Proteomes" id="UP001420932">
    <property type="component" value="Unassembled WGS sequence"/>
</dbReference>
<sequence>MFFLVDFHQLFFGEEGFTLCSSFYNGEDLKLAVDLDSSEANLFVDSAQANVKLNNLLLSIHGRL</sequence>
<proteinExistence type="predicted"/>
<organism evidence="1 2">
    <name type="scientific">Stephania yunnanensis</name>
    <dbReference type="NCBI Taxonomy" id="152371"/>
    <lineage>
        <taxon>Eukaryota</taxon>
        <taxon>Viridiplantae</taxon>
        <taxon>Streptophyta</taxon>
        <taxon>Embryophyta</taxon>
        <taxon>Tracheophyta</taxon>
        <taxon>Spermatophyta</taxon>
        <taxon>Magnoliopsida</taxon>
        <taxon>Ranunculales</taxon>
        <taxon>Menispermaceae</taxon>
        <taxon>Menispermoideae</taxon>
        <taxon>Cissampelideae</taxon>
        <taxon>Stephania</taxon>
    </lineage>
</organism>
<name>A0AAP0KZS4_9MAGN</name>
<dbReference type="AlphaFoldDB" id="A0AAP0KZS4"/>